<dbReference type="InterPro" id="IPR036249">
    <property type="entry name" value="Thioredoxin-like_sf"/>
</dbReference>
<accession>A0A1I1U0V1</accession>
<protein>
    <submittedName>
        <fullName evidence="2">Thioredoxin</fullName>
    </submittedName>
</protein>
<gene>
    <name evidence="2" type="ORF">SAMN04487792_1632</name>
</gene>
<dbReference type="Pfam" id="PF00085">
    <property type="entry name" value="Thioredoxin"/>
    <property type="match status" value="1"/>
</dbReference>
<evidence type="ECO:0000313" key="3">
    <source>
        <dbReference type="Proteomes" id="UP000199599"/>
    </source>
</evidence>
<feature type="domain" description="Thioredoxin" evidence="1">
    <location>
        <begin position="48"/>
        <end position="130"/>
    </location>
</feature>
<dbReference type="SUPFAM" id="SSF52833">
    <property type="entry name" value="Thioredoxin-like"/>
    <property type="match status" value="1"/>
</dbReference>
<dbReference type="EMBL" id="FOMN01000013">
    <property type="protein sequence ID" value="SFD62323.1"/>
    <property type="molecule type" value="Genomic_DNA"/>
</dbReference>
<dbReference type="InterPro" id="IPR013766">
    <property type="entry name" value="Thioredoxin_domain"/>
</dbReference>
<dbReference type="STRING" id="1505723.SAMN04487792_1632"/>
<dbReference type="AlphaFoldDB" id="A0A1I1U0V1"/>
<evidence type="ECO:0000259" key="1">
    <source>
        <dbReference type="Pfam" id="PF00085"/>
    </source>
</evidence>
<evidence type="ECO:0000313" key="2">
    <source>
        <dbReference type="EMBL" id="SFD62323.1"/>
    </source>
</evidence>
<dbReference type="CDD" id="cd02947">
    <property type="entry name" value="TRX_family"/>
    <property type="match status" value="1"/>
</dbReference>
<organism evidence="2 3">
    <name type="scientific">Lactobacillus bombicola</name>
    <dbReference type="NCBI Taxonomy" id="1505723"/>
    <lineage>
        <taxon>Bacteria</taxon>
        <taxon>Bacillati</taxon>
        <taxon>Bacillota</taxon>
        <taxon>Bacilli</taxon>
        <taxon>Lactobacillales</taxon>
        <taxon>Lactobacillaceae</taxon>
        <taxon>Lactobacillus</taxon>
    </lineage>
</organism>
<dbReference type="Proteomes" id="UP000199599">
    <property type="component" value="Unassembled WGS sequence"/>
</dbReference>
<name>A0A1I1U0V1_9LACO</name>
<reference evidence="3" key="1">
    <citation type="submission" date="2016-10" db="EMBL/GenBank/DDBJ databases">
        <authorList>
            <person name="Varghese N."/>
            <person name="Submissions S."/>
        </authorList>
    </citation>
    <scope>NUCLEOTIDE SEQUENCE [LARGE SCALE GENOMIC DNA]</scope>
    <source>
        <strain evidence="3">R-53102</strain>
    </source>
</reference>
<dbReference type="Gene3D" id="3.40.30.10">
    <property type="entry name" value="Glutaredoxin"/>
    <property type="match status" value="1"/>
</dbReference>
<dbReference type="RefSeq" id="WP_090094154.1">
    <property type="nucleotide sequence ID" value="NZ_CBCRVU010000006.1"/>
</dbReference>
<proteinExistence type="predicted"/>
<sequence length="135" mass="15767">MKKQKKKFNYKKYAIIFFSLALTLGFALLGFNQRINSVKQDRTIVKIKANTDSTIFFYRDNCSDCQSVLPYMVLQKDILHKNIQFVNTNQIKNRHFIAEYKLESVPTFIHSKFGKETKRYSGVNLEKISDTLVGD</sequence>